<evidence type="ECO:0000256" key="1">
    <source>
        <dbReference type="ARBA" id="ARBA00004418"/>
    </source>
</evidence>
<evidence type="ECO:0000256" key="3">
    <source>
        <dbReference type="ARBA" id="ARBA00022729"/>
    </source>
</evidence>
<dbReference type="PANTHER" id="PTHR30024">
    <property type="entry name" value="ALIPHATIC SULFONATES-BINDING PROTEIN-RELATED"/>
    <property type="match status" value="1"/>
</dbReference>
<dbReference type="Proteomes" id="UP000403266">
    <property type="component" value="Unassembled WGS sequence"/>
</dbReference>
<dbReference type="Pfam" id="PF13379">
    <property type="entry name" value="NMT1_2"/>
    <property type="match status" value="1"/>
</dbReference>
<keyword evidence="3" id="KW-0732">Signal</keyword>
<gene>
    <name evidence="4" type="ORF">FS320_36000</name>
</gene>
<dbReference type="AlphaFoldDB" id="A0A5N7MTH3"/>
<sequence length="278" mass="29497">MPAPEMRFPASHCRVLSIAAPERKVTIIHATNTALVAWAPSYLAEALGFYHDEGFAIERVSSGSGPASVTALISGSGTSVLNPPGELLVAVARGLGLKIIMAQANYQTLHLVISKQFAERHWVAEGMPIRERLAAAQNFKGFRCGITAPGSSTDYAARAAFKSAGLDPVADVQILPLGSTPSALAAMRNGNIDGFTAASPAPEMAKLQFGAMIYFSVGRDEIPGFKPMAGQVVGVRNADIEKGPDLYAALVRADVKAMRYIIQEPRAAGETLQKARYE</sequence>
<dbReference type="GO" id="GO:0042918">
    <property type="term" value="P:alkanesulfonate transmembrane transport"/>
    <property type="evidence" value="ECO:0007669"/>
    <property type="project" value="TreeGrafter"/>
</dbReference>
<dbReference type="Gene3D" id="3.40.190.10">
    <property type="entry name" value="Periplasmic binding protein-like II"/>
    <property type="match status" value="2"/>
</dbReference>
<dbReference type="PANTHER" id="PTHR30024:SF47">
    <property type="entry name" value="TAURINE-BINDING PERIPLASMIC PROTEIN"/>
    <property type="match status" value="1"/>
</dbReference>
<evidence type="ECO:0000256" key="2">
    <source>
        <dbReference type="ARBA" id="ARBA00010742"/>
    </source>
</evidence>
<keyword evidence="5" id="KW-1185">Reference proteome</keyword>
<accession>A0A5N7MTH3</accession>
<dbReference type="SUPFAM" id="SSF53850">
    <property type="entry name" value="Periplasmic binding protein-like II"/>
    <property type="match status" value="1"/>
</dbReference>
<dbReference type="EMBL" id="VOSK01000341">
    <property type="protein sequence ID" value="MPR30302.1"/>
    <property type="molecule type" value="Genomic_DNA"/>
</dbReference>
<evidence type="ECO:0000313" key="4">
    <source>
        <dbReference type="EMBL" id="MPR30302.1"/>
    </source>
</evidence>
<dbReference type="GO" id="GO:0042597">
    <property type="term" value="C:periplasmic space"/>
    <property type="evidence" value="ECO:0007669"/>
    <property type="project" value="UniProtKB-SubCell"/>
</dbReference>
<evidence type="ECO:0008006" key="6">
    <source>
        <dbReference type="Google" id="ProtNLM"/>
    </source>
</evidence>
<protein>
    <recommendedName>
        <fullName evidence="6">ABC transporter substrate-binding protein</fullName>
    </recommendedName>
</protein>
<comment type="similarity">
    <text evidence="2">Belongs to the bacterial solute-binding protein SsuA/TauA family.</text>
</comment>
<evidence type="ECO:0000313" key="5">
    <source>
        <dbReference type="Proteomes" id="UP000403266"/>
    </source>
</evidence>
<name>A0A5N7MTH3_9HYPH</name>
<dbReference type="OrthoDB" id="5348911at2"/>
<comment type="caution">
    <text evidence="4">The sequence shown here is derived from an EMBL/GenBank/DDBJ whole genome shotgun (WGS) entry which is preliminary data.</text>
</comment>
<reference evidence="4 5" key="1">
    <citation type="journal article" date="2019" name="Syst. Appl. Microbiol.">
        <title>Microvirga tunisiensis sp. nov., a root nodule symbiotic bacterium isolated from Lupinus micranthus and L. luteus grown in Northern Tunisia.</title>
        <authorList>
            <person name="Msaddak A."/>
            <person name="Rejili M."/>
            <person name="Duran D."/>
            <person name="Mars M."/>
            <person name="Palacios J.M."/>
            <person name="Ruiz-Argueso T."/>
            <person name="Rey L."/>
            <person name="Imperial J."/>
        </authorList>
    </citation>
    <scope>NUCLEOTIDE SEQUENCE [LARGE SCALE GENOMIC DNA]</scope>
    <source>
        <strain evidence="4 5">Lmie10</strain>
    </source>
</reference>
<organism evidence="4 5">
    <name type="scientific">Microvirga tunisiensis</name>
    <dbReference type="NCBI Taxonomy" id="2108360"/>
    <lineage>
        <taxon>Bacteria</taxon>
        <taxon>Pseudomonadati</taxon>
        <taxon>Pseudomonadota</taxon>
        <taxon>Alphaproteobacteria</taxon>
        <taxon>Hyphomicrobiales</taxon>
        <taxon>Methylobacteriaceae</taxon>
        <taxon>Microvirga</taxon>
    </lineage>
</organism>
<proteinExistence type="inferred from homology"/>
<comment type="subcellular location">
    <subcellularLocation>
        <location evidence="1">Periplasm</location>
    </subcellularLocation>
</comment>